<reference evidence="5 6" key="1">
    <citation type="submission" date="2018-05" db="EMBL/GenBank/DDBJ databases">
        <title>Genome sequencing and assembly of the regulated plant pathogen Lachnellula willkommii and related sister species for the development of diagnostic species identification markers.</title>
        <authorList>
            <person name="Giroux E."/>
            <person name="Bilodeau G."/>
        </authorList>
    </citation>
    <scope>NUCLEOTIDE SEQUENCE [LARGE SCALE GENOMIC DNA]</scope>
    <source>
        <strain evidence="5 6">CBS 185.66</strain>
    </source>
</reference>
<dbReference type="InterPro" id="IPR001763">
    <property type="entry name" value="Rhodanese-like_dom"/>
</dbReference>
<feature type="region of interest" description="Disordered" evidence="2">
    <location>
        <begin position="149"/>
        <end position="174"/>
    </location>
</feature>
<dbReference type="InterPro" id="IPR038765">
    <property type="entry name" value="Papain-like_cys_pep_sf"/>
</dbReference>
<dbReference type="Pfam" id="PF00443">
    <property type="entry name" value="UCH"/>
    <property type="match status" value="1"/>
</dbReference>
<dbReference type="InterPro" id="IPR050185">
    <property type="entry name" value="Ub_carboxyl-term_hydrolase"/>
</dbReference>
<feature type="domain" description="Rhodanese" evidence="3">
    <location>
        <begin position="413"/>
        <end position="532"/>
    </location>
</feature>
<dbReference type="PROSITE" id="PS00972">
    <property type="entry name" value="USP_1"/>
    <property type="match status" value="1"/>
</dbReference>
<dbReference type="EMBL" id="QGMH01000002">
    <property type="protein sequence ID" value="TVY31014.1"/>
    <property type="molecule type" value="Genomic_DNA"/>
</dbReference>
<comment type="caution">
    <text evidence="5">The sequence shown here is derived from an EMBL/GenBank/DDBJ whole genome shotgun (WGS) entry which is preliminary data.</text>
</comment>
<feature type="domain" description="USP" evidence="4">
    <location>
        <begin position="701"/>
        <end position="1088"/>
    </location>
</feature>
<feature type="compositionally biased region" description="Pro residues" evidence="2">
    <location>
        <begin position="656"/>
        <end position="666"/>
    </location>
</feature>
<dbReference type="InterPro" id="IPR001394">
    <property type="entry name" value="Peptidase_C19_UCH"/>
</dbReference>
<feature type="compositionally biased region" description="Polar residues" evidence="2">
    <location>
        <begin position="158"/>
        <end position="172"/>
    </location>
</feature>
<dbReference type="Proteomes" id="UP000431533">
    <property type="component" value="Unassembled WGS sequence"/>
</dbReference>
<dbReference type="InterPro" id="IPR036873">
    <property type="entry name" value="Rhodanese-like_dom_sf"/>
</dbReference>
<dbReference type="GO" id="GO:0004843">
    <property type="term" value="F:cysteine-type deubiquitinase activity"/>
    <property type="evidence" value="ECO:0007669"/>
    <property type="project" value="InterPro"/>
</dbReference>
<comment type="similarity">
    <text evidence="1">Belongs to the peptidase C19 family.</text>
</comment>
<accession>A0A8H8RBC2</accession>
<feature type="compositionally biased region" description="Polar residues" evidence="2">
    <location>
        <begin position="317"/>
        <end position="330"/>
    </location>
</feature>
<evidence type="ECO:0000256" key="1">
    <source>
        <dbReference type="ARBA" id="ARBA00009085"/>
    </source>
</evidence>
<dbReference type="SUPFAM" id="SSF54001">
    <property type="entry name" value="Cysteine proteinases"/>
    <property type="match status" value="1"/>
</dbReference>
<feature type="region of interest" description="Disordered" evidence="2">
    <location>
        <begin position="242"/>
        <end position="357"/>
    </location>
</feature>
<dbReference type="GeneID" id="41980482"/>
<protein>
    <submittedName>
        <fullName evidence="5">Ubiquitin carboxyl-terminal hydrolase</fullName>
    </submittedName>
</protein>
<dbReference type="SMART" id="SM00450">
    <property type="entry name" value="RHOD"/>
    <property type="match status" value="1"/>
</dbReference>
<dbReference type="PANTHER" id="PTHR21646">
    <property type="entry name" value="UBIQUITIN CARBOXYL-TERMINAL HYDROLASE"/>
    <property type="match status" value="1"/>
</dbReference>
<feature type="region of interest" description="Disordered" evidence="2">
    <location>
        <begin position="653"/>
        <end position="676"/>
    </location>
</feature>
<dbReference type="Gene3D" id="3.40.250.10">
    <property type="entry name" value="Rhodanese-like domain"/>
    <property type="match status" value="1"/>
</dbReference>
<dbReference type="PROSITE" id="PS50235">
    <property type="entry name" value="USP_3"/>
    <property type="match status" value="1"/>
</dbReference>
<feature type="compositionally biased region" description="Low complexity" evidence="2">
    <location>
        <begin position="541"/>
        <end position="552"/>
    </location>
</feature>
<name>A0A8H8RBC2_9HELO</name>
<evidence type="ECO:0000313" key="6">
    <source>
        <dbReference type="Proteomes" id="UP000431533"/>
    </source>
</evidence>
<sequence>MSPAVLGGPPHSRASSLYGGGPISTEKGRKSTGVDTITGVNRVFPHLEELVSVRPDINPQSPLRTILERGEQFAKSADTNLDFRRPDLALQEYIKASIVAVEIVPRHKDYPSIQNDRGDLHRLYQGLTKRIRAQQQKFDDVKEIIKENNARNGVKSPSAGSLNSSRNLNGLTNGHARTHSVETLSIRGNSSYSLQNGGQVGSLDHPVTPPKRKPPIQPKPNALHGNAIQPDLAARFARLRSPESNSVIQDPRIRTQPISIPDRSELTPNPPISSQSINRPTGPREMPSVPTTLPRPKLLPLELPSMPRAPDPIYNSPARNTDTTSTANLPSSVPRSSSYTSSGRKNSAPPISTVRGTPILVDDRQDYFTPAHSVNAFSAPPKKKRPEINIPNASTIEAEDLYEYLKMGSQALRVLLVDLRTRAQFDSGHIMSQAIICIEPMSLRHGVSGDELEERLILGPDSEQALYSKRHEFDLVVFYDQSSSSFESSITSGDVSDNDLCNFSAAVYDYGYEKRLKRQPMLLVGGLDAWIDLLGHNSLQSSSSGPRSTATSLKPARPLGRVAVNRGSRKPLFVPRRVESRPFTKDEETKWDEVLRNDETVGSPAVAPDGESENLYYARTTDDFMRRFPEVSTIQESMMSGDKTILVESPLTEEFPTPPARPPPALPRQRSSGISERGSVTYTPAHAATTIELPKKPPGLTGLHNPGNLCYMNSTIQMLATIPFLRNYILKYEYPPKQRIPRKGAELSDPPQIMVRNLKNVFFYMWAGSYDWVTPKTFARYVNALHVGTSPNGTPRGHAFGGTRQHDATEFLIFMTEVLEDETNPNRAVIEPRRTQAQMDEEERQMLELPRFVAAQVAWKAEKRQYDSPISRHMKGQFGYFKQCTQCGHETRTFTSFNQVECVIPRDSAGRTPIRGRLDEWLRQEYGEEPDVVYANCDNCKAQQRPSWENLARRSQVYMTYLPDYLVINIKKFDFFGDTRKIDTYVELPEGPFDLGDIFLPDAPHHPGKMGQPVLERGQAGLFKYEVIAVVHHIGASANQGHYWTVARHVDVAGISSTWHKFDDAQVTRANFNQVQGKTAYVVVLRRSQTDDNL</sequence>
<evidence type="ECO:0000259" key="4">
    <source>
        <dbReference type="PROSITE" id="PS50235"/>
    </source>
</evidence>
<dbReference type="CDD" id="cd02257">
    <property type="entry name" value="Peptidase_C19"/>
    <property type="match status" value="1"/>
</dbReference>
<dbReference type="SUPFAM" id="SSF52821">
    <property type="entry name" value="Rhodanese/Cell cycle control phosphatase"/>
    <property type="match status" value="1"/>
</dbReference>
<proteinExistence type="inferred from homology"/>
<dbReference type="Gene3D" id="3.90.70.10">
    <property type="entry name" value="Cysteine proteinases"/>
    <property type="match status" value="1"/>
</dbReference>
<evidence type="ECO:0000313" key="5">
    <source>
        <dbReference type="EMBL" id="TVY31014.1"/>
    </source>
</evidence>
<feature type="compositionally biased region" description="Low complexity" evidence="2">
    <location>
        <begin position="290"/>
        <end position="304"/>
    </location>
</feature>
<dbReference type="PROSITE" id="PS50206">
    <property type="entry name" value="RHODANESE_3"/>
    <property type="match status" value="1"/>
</dbReference>
<keyword evidence="5" id="KW-0378">Hydrolase</keyword>
<gene>
    <name evidence="5" type="primary">DOA4</name>
    <name evidence="5" type="ORF">LHYA1_G000284</name>
</gene>
<dbReference type="PANTHER" id="PTHR21646:SF10">
    <property type="entry name" value="UBIQUITIN CARBOXYL-TERMINAL HYDROLASE 14"/>
    <property type="match status" value="1"/>
</dbReference>
<feature type="region of interest" description="Disordered" evidence="2">
    <location>
        <begin position="1"/>
        <end position="34"/>
    </location>
</feature>
<dbReference type="InterPro" id="IPR018200">
    <property type="entry name" value="USP_CS"/>
</dbReference>
<dbReference type="OrthoDB" id="292964at2759"/>
<dbReference type="AlphaFoldDB" id="A0A8H8RBC2"/>
<keyword evidence="6" id="KW-1185">Reference proteome</keyword>
<feature type="region of interest" description="Disordered" evidence="2">
    <location>
        <begin position="540"/>
        <end position="561"/>
    </location>
</feature>
<feature type="compositionally biased region" description="Low complexity" evidence="2">
    <location>
        <begin position="331"/>
        <end position="347"/>
    </location>
</feature>
<dbReference type="RefSeq" id="XP_031009798.1">
    <property type="nucleotide sequence ID" value="XM_031145276.1"/>
</dbReference>
<dbReference type="InterPro" id="IPR028889">
    <property type="entry name" value="USP"/>
</dbReference>
<evidence type="ECO:0000256" key="2">
    <source>
        <dbReference type="SAM" id="MobiDB-lite"/>
    </source>
</evidence>
<evidence type="ECO:0000259" key="3">
    <source>
        <dbReference type="PROSITE" id="PS50206"/>
    </source>
</evidence>
<dbReference type="GO" id="GO:0016579">
    <property type="term" value="P:protein deubiquitination"/>
    <property type="evidence" value="ECO:0007669"/>
    <property type="project" value="InterPro"/>
</dbReference>
<organism evidence="5 6">
    <name type="scientific">Lachnellula hyalina</name>
    <dbReference type="NCBI Taxonomy" id="1316788"/>
    <lineage>
        <taxon>Eukaryota</taxon>
        <taxon>Fungi</taxon>
        <taxon>Dikarya</taxon>
        <taxon>Ascomycota</taxon>
        <taxon>Pezizomycotina</taxon>
        <taxon>Leotiomycetes</taxon>
        <taxon>Helotiales</taxon>
        <taxon>Lachnaceae</taxon>
        <taxon>Lachnellula</taxon>
    </lineage>
</organism>
<feature type="region of interest" description="Disordered" evidence="2">
    <location>
        <begin position="189"/>
        <end position="225"/>
    </location>
</feature>